<dbReference type="GO" id="GO:0008107">
    <property type="term" value="F:galactoside 2-alpha-L-fucosyltransferase activity"/>
    <property type="evidence" value="ECO:0007669"/>
    <property type="project" value="InterPro"/>
</dbReference>
<dbReference type="InterPro" id="IPR002516">
    <property type="entry name" value="Glyco_trans_11"/>
</dbReference>
<gene>
    <name evidence="3" type="ORF">HMPREF9456_02154</name>
</gene>
<organism evidence="3 4">
    <name type="scientific">Dysgonomonas mossii DSM 22836</name>
    <dbReference type="NCBI Taxonomy" id="742767"/>
    <lineage>
        <taxon>Bacteria</taxon>
        <taxon>Pseudomonadati</taxon>
        <taxon>Bacteroidota</taxon>
        <taxon>Bacteroidia</taxon>
        <taxon>Bacteroidales</taxon>
        <taxon>Dysgonomonadaceae</taxon>
        <taxon>Dysgonomonas</taxon>
    </lineage>
</organism>
<dbReference type="PANTHER" id="PTHR11927">
    <property type="entry name" value="GALACTOSIDE 2-L-FUCOSYLTRANSFERASE"/>
    <property type="match status" value="1"/>
</dbReference>
<proteinExistence type="predicted"/>
<comment type="caution">
    <text evidence="3">The sequence shown here is derived from an EMBL/GenBank/DDBJ whole genome shotgun (WGS) entry which is preliminary data.</text>
</comment>
<dbReference type="HOGENOM" id="CLU_043399_3_1_10"/>
<dbReference type="eggNOG" id="ENOG502ZC3Y">
    <property type="taxonomic scope" value="Bacteria"/>
</dbReference>
<reference evidence="3 4" key="1">
    <citation type="submission" date="2011-04" db="EMBL/GenBank/DDBJ databases">
        <title>The Genome Sequence of Dysgonomonas mossii DSM 22836.</title>
        <authorList>
            <consortium name="The Broad Institute Genome Sequencing Platform"/>
            <person name="Earl A."/>
            <person name="Ward D."/>
            <person name="Feldgarden M."/>
            <person name="Gevers D."/>
            <person name="Pudlo N."/>
            <person name="Martens E."/>
            <person name="Allen-Vercoe E."/>
            <person name="Young S.K."/>
            <person name="Zeng Q."/>
            <person name="Gargeya S."/>
            <person name="Fitzgerald M."/>
            <person name="Haas B."/>
            <person name="Abouelleil A."/>
            <person name="Alvarado L."/>
            <person name="Arachchi H.M."/>
            <person name="Berlin A."/>
            <person name="Brown A."/>
            <person name="Chapman S.B."/>
            <person name="Chen Z."/>
            <person name="Dunbar C."/>
            <person name="Freedman E."/>
            <person name="Gearin G."/>
            <person name="Gellesch M."/>
            <person name="Goldberg J."/>
            <person name="Griggs A."/>
            <person name="Gujja S."/>
            <person name="Heiman D."/>
            <person name="Howarth C."/>
            <person name="Larson L."/>
            <person name="Lui A."/>
            <person name="MacDonald P.J.P."/>
            <person name="Mehta T."/>
            <person name="Montmayeur A."/>
            <person name="Murphy C."/>
            <person name="Neiman D."/>
            <person name="Pearson M."/>
            <person name="Priest M."/>
            <person name="Roberts A."/>
            <person name="Saif S."/>
            <person name="Shea T."/>
            <person name="Shenoy N."/>
            <person name="Sisk P."/>
            <person name="Stolte C."/>
            <person name="Sykes S."/>
            <person name="Yandava C."/>
            <person name="Wortman J."/>
            <person name="Nusbaum C."/>
            <person name="Birren B."/>
        </authorList>
    </citation>
    <scope>NUCLEOTIDE SEQUENCE [LARGE SCALE GENOMIC DNA]</scope>
    <source>
        <strain evidence="3 4">DSM 22836</strain>
    </source>
</reference>
<evidence type="ECO:0000256" key="1">
    <source>
        <dbReference type="ARBA" id="ARBA00022676"/>
    </source>
</evidence>
<dbReference type="GO" id="GO:0016020">
    <property type="term" value="C:membrane"/>
    <property type="evidence" value="ECO:0007669"/>
    <property type="project" value="InterPro"/>
</dbReference>
<accession>F8X274</accession>
<dbReference type="CDD" id="cd11301">
    <property type="entry name" value="Fut1_Fut2_like"/>
    <property type="match status" value="1"/>
</dbReference>
<dbReference type="AlphaFoldDB" id="F8X274"/>
<evidence type="ECO:0000256" key="2">
    <source>
        <dbReference type="ARBA" id="ARBA00022679"/>
    </source>
</evidence>
<dbReference type="GeneID" id="78082784"/>
<evidence type="ECO:0000313" key="3">
    <source>
        <dbReference type="EMBL" id="EGK05890.1"/>
    </source>
</evidence>
<protein>
    <recommendedName>
        <fullName evidence="5">Glycosyl transferase family 11</fullName>
    </recommendedName>
</protein>
<dbReference type="GO" id="GO:0005975">
    <property type="term" value="P:carbohydrate metabolic process"/>
    <property type="evidence" value="ECO:0007669"/>
    <property type="project" value="InterPro"/>
</dbReference>
<sequence>MKIVKLQGGLGNQMFQYAIARTLETNKKKDIFLDLSFLRMNNVSTDCFTARDFELSIFPHLRAKKLNSLQEKFLLSDRVRYKFIRKIANINFHKINQLENEIVGIPFGIKNVYLDGFFQSESYFKHIRFDLIKDFEFPELDTRNEALKKTIVNNNSVSIHIRRGDYVHLKNANTYHGVLSLEYYLNCIKRIGEETKEQLSFFIFSDDPEYASKSLSFLPNMQIVDWNLGKNSWKDMALMLACKHHIIANSSFSWWGAWLSERNGITYAPVKWFNNESQYNINNIIPSDWVII</sequence>
<dbReference type="OrthoDB" id="9794601at2"/>
<keyword evidence="2" id="KW-0808">Transferase</keyword>
<dbReference type="RefSeq" id="WP_006843524.1">
    <property type="nucleotide sequence ID" value="NZ_AQWJ01000005.1"/>
</dbReference>
<dbReference type="STRING" id="742767.HMPREF9456_02154"/>
<keyword evidence="4" id="KW-1185">Reference proteome</keyword>
<keyword evidence="1" id="KW-0328">Glycosyltransferase</keyword>
<dbReference type="Proteomes" id="UP000006420">
    <property type="component" value="Unassembled WGS sequence"/>
</dbReference>
<evidence type="ECO:0000313" key="4">
    <source>
        <dbReference type="Proteomes" id="UP000006420"/>
    </source>
</evidence>
<dbReference type="Gene3D" id="3.40.50.11350">
    <property type="match status" value="1"/>
</dbReference>
<dbReference type="Pfam" id="PF01531">
    <property type="entry name" value="Glyco_transf_11"/>
    <property type="match status" value="1"/>
</dbReference>
<name>F8X274_9BACT</name>
<evidence type="ECO:0008006" key="5">
    <source>
        <dbReference type="Google" id="ProtNLM"/>
    </source>
</evidence>
<dbReference type="PANTHER" id="PTHR11927:SF9">
    <property type="entry name" value="L-FUCOSYLTRANSFERASE"/>
    <property type="match status" value="1"/>
</dbReference>
<dbReference type="EMBL" id="ADLW01000010">
    <property type="protein sequence ID" value="EGK05890.1"/>
    <property type="molecule type" value="Genomic_DNA"/>
</dbReference>